<dbReference type="PANTHER" id="PTHR24173:SF74">
    <property type="entry name" value="ANKYRIN REPEAT DOMAIN-CONTAINING PROTEIN 16"/>
    <property type="match status" value="1"/>
</dbReference>
<feature type="repeat" description="ANK" evidence="3">
    <location>
        <begin position="134"/>
        <end position="166"/>
    </location>
</feature>
<feature type="compositionally biased region" description="Low complexity" evidence="4">
    <location>
        <begin position="10"/>
        <end position="37"/>
    </location>
</feature>
<name>A0A7R8XFK7_9CRUS</name>
<dbReference type="OrthoDB" id="5314041at2759"/>
<evidence type="ECO:0000256" key="1">
    <source>
        <dbReference type="ARBA" id="ARBA00022737"/>
    </source>
</evidence>
<sequence>MRDYGDESSDAPPFSPASSMSISSSDSSPQPSPCSSSGDMSAPTSPAFHGDFCDGASDHTFSRTQRWTPSPGPNDCLDNRDEPLNSNPTWTSSQNSTETSFRERIFLALRGGDCRKLQEILQTCHGNVNFFDPEGQTALTQSCLDGNFEAVKLLVGYGADVRLANRDGWSPLHIAAYMGSSDVVMYLLSRQNANEVRR</sequence>
<evidence type="ECO:0000256" key="3">
    <source>
        <dbReference type="PROSITE-ProRule" id="PRU00023"/>
    </source>
</evidence>
<dbReference type="Gene3D" id="1.25.40.20">
    <property type="entry name" value="Ankyrin repeat-containing domain"/>
    <property type="match status" value="1"/>
</dbReference>
<dbReference type="Pfam" id="PF12796">
    <property type="entry name" value="Ank_2"/>
    <property type="match status" value="1"/>
</dbReference>
<proteinExistence type="predicted"/>
<gene>
    <name evidence="5" type="ORF">DSTB1V02_LOCUS6706</name>
</gene>
<protein>
    <recommendedName>
        <fullName evidence="7">Notch-regulated ankyrin repeat-containing protein</fullName>
    </recommendedName>
</protein>
<dbReference type="PROSITE" id="PS50297">
    <property type="entry name" value="ANK_REP_REGION"/>
    <property type="match status" value="2"/>
</dbReference>
<dbReference type="EMBL" id="LR900777">
    <property type="protein sequence ID" value="CAD7246863.1"/>
    <property type="molecule type" value="Genomic_DNA"/>
</dbReference>
<dbReference type="PANTHER" id="PTHR24173">
    <property type="entry name" value="ANKYRIN REPEAT CONTAINING"/>
    <property type="match status" value="1"/>
</dbReference>
<evidence type="ECO:0008006" key="7">
    <source>
        <dbReference type="Google" id="ProtNLM"/>
    </source>
</evidence>
<dbReference type="PROSITE" id="PS50088">
    <property type="entry name" value="ANK_REPEAT"/>
    <property type="match status" value="2"/>
</dbReference>
<evidence type="ECO:0000313" key="6">
    <source>
        <dbReference type="Proteomes" id="UP000677054"/>
    </source>
</evidence>
<accession>A0A7R8XFK7</accession>
<feature type="compositionally biased region" description="Polar residues" evidence="4">
    <location>
        <begin position="84"/>
        <end position="97"/>
    </location>
</feature>
<dbReference type="SMART" id="SM00248">
    <property type="entry name" value="ANK"/>
    <property type="match status" value="2"/>
</dbReference>
<feature type="repeat" description="ANK" evidence="3">
    <location>
        <begin position="167"/>
        <end position="198"/>
    </location>
</feature>
<dbReference type="SUPFAM" id="SSF48403">
    <property type="entry name" value="Ankyrin repeat"/>
    <property type="match status" value="1"/>
</dbReference>
<dbReference type="InterPro" id="IPR036770">
    <property type="entry name" value="Ankyrin_rpt-contain_sf"/>
</dbReference>
<keyword evidence="6" id="KW-1185">Reference proteome</keyword>
<dbReference type="InterPro" id="IPR002110">
    <property type="entry name" value="Ankyrin_rpt"/>
</dbReference>
<organism evidence="5">
    <name type="scientific">Darwinula stevensoni</name>
    <dbReference type="NCBI Taxonomy" id="69355"/>
    <lineage>
        <taxon>Eukaryota</taxon>
        <taxon>Metazoa</taxon>
        <taxon>Ecdysozoa</taxon>
        <taxon>Arthropoda</taxon>
        <taxon>Crustacea</taxon>
        <taxon>Oligostraca</taxon>
        <taxon>Ostracoda</taxon>
        <taxon>Podocopa</taxon>
        <taxon>Podocopida</taxon>
        <taxon>Darwinulocopina</taxon>
        <taxon>Darwinuloidea</taxon>
        <taxon>Darwinulidae</taxon>
        <taxon>Darwinula</taxon>
    </lineage>
</organism>
<dbReference type="EMBL" id="CAJPEV010001260">
    <property type="protein sequence ID" value="CAG0891703.1"/>
    <property type="molecule type" value="Genomic_DNA"/>
</dbReference>
<evidence type="ECO:0000256" key="4">
    <source>
        <dbReference type="SAM" id="MobiDB-lite"/>
    </source>
</evidence>
<keyword evidence="1" id="KW-0677">Repeat</keyword>
<reference evidence="5" key="1">
    <citation type="submission" date="2020-11" db="EMBL/GenBank/DDBJ databases">
        <authorList>
            <person name="Tran Van P."/>
        </authorList>
    </citation>
    <scope>NUCLEOTIDE SEQUENCE</scope>
</reference>
<evidence type="ECO:0000256" key="2">
    <source>
        <dbReference type="ARBA" id="ARBA00023043"/>
    </source>
</evidence>
<evidence type="ECO:0000313" key="5">
    <source>
        <dbReference type="EMBL" id="CAD7246863.1"/>
    </source>
</evidence>
<dbReference type="AlphaFoldDB" id="A0A7R8XFK7"/>
<dbReference type="Proteomes" id="UP000677054">
    <property type="component" value="Unassembled WGS sequence"/>
</dbReference>
<feature type="region of interest" description="Disordered" evidence="4">
    <location>
        <begin position="1"/>
        <end position="49"/>
    </location>
</feature>
<feature type="region of interest" description="Disordered" evidence="4">
    <location>
        <begin position="62"/>
        <end position="97"/>
    </location>
</feature>
<keyword evidence="2 3" id="KW-0040">ANK repeat</keyword>